<evidence type="ECO:0000256" key="1">
    <source>
        <dbReference type="SAM" id="MobiDB-lite"/>
    </source>
</evidence>
<gene>
    <name evidence="2" type="ORF">H5410_013351</name>
</gene>
<evidence type="ECO:0000313" key="3">
    <source>
        <dbReference type="Proteomes" id="UP000824120"/>
    </source>
</evidence>
<dbReference type="Proteomes" id="UP000824120">
    <property type="component" value="Chromosome 2"/>
</dbReference>
<dbReference type="OrthoDB" id="1306244at2759"/>
<comment type="caution">
    <text evidence="2">The sequence shown here is derived from an EMBL/GenBank/DDBJ whole genome shotgun (WGS) entry which is preliminary data.</text>
</comment>
<proteinExistence type="predicted"/>
<reference evidence="2 3" key="1">
    <citation type="submission" date="2020-09" db="EMBL/GenBank/DDBJ databases">
        <title>De no assembly of potato wild relative species, Solanum commersonii.</title>
        <authorList>
            <person name="Cho K."/>
        </authorList>
    </citation>
    <scope>NUCLEOTIDE SEQUENCE [LARGE SCALE GENOMIC DNA]</scope>
    <source>
        <strain evidence="2">LZ3.2</strain>
        <tissue evidence="2">Leaf</tissue>
    </source>
</reference>
<feature type="compositionally biased region" description="Acidic residues" evidence="1">
    <location>
        <begin position="180"/>
        <end position="200"/>
    </location>
</feature>
<evidence type="ECO:0000313" key="2">
    <source>
        <dbReference type="EMBL" id="KAG5628133.1"/>
    </source>
</evidence>
<accession>A0A9J6AU93</accession>
<sequence length="258" mass="29909">MHYGMDWYECQQETKYQGDEYVDEGRLRQEFPNDLAQINALGLQNIFMDQALNEYLGTPNYDNADFLAMIERTPYRDIRHTLCGVNSVARWDRHTTDVTRERSVLVYRLMKGLPVNAKDILKQNMLKFRTNKRWRFCYGSIITRTKVHDQSQGPVLTTIDRQAHDDSWMGAYVWNEPIDDGDATADEDDGSAKDESDDTGPEMMKLMWVMEMRLLRREVGNARHSSAAKARSPCLSRPRRFCRTGSRATTEQLGAMPH</sequence>
<name>A0A9J6AU93_SOLCO</name>
<dbReference type="AlphaFoldDB" id="A0A9J6AU93"/>
<protein>
    <submittedName>
        <fullName evidence="2">Uncharacterized protein</fullName>
    </submittedName>
</protein>
<organism evidence="2 3">
    <name type="scientific">Solanum commersonii</name>
    <name type="common">Commerson's wild potato</name>
    <name type="synonym">Commerson's nightshade</name>
    <dbReference type="NCBI Taxonomy" id="4109"/>
    <lineage>
        <taxon>Eukaryota</taxon>
        <taxon>Viridiplantae</taxon>
        <taxon>Streptophyta</taxon>
        <taxon>Embryophyta</taxon>
        <taxon>Tracheophyta</taxon>
        <taxon>Spermatophyta</taxon>
        <taxon>Magnoliopsida</taxon>
        <taxon>eudicotyledons</taxon>
        <taxon>Gunneridae</taxon>
        <taxon>Pentapetalae</taxon>
        <taxon>asterids</taxon>
        <taxon>lamiids</taxon>
        <taxon>Solanales</taxon>
        <taxon>Solanaceae</taxon>
        <taxon>Solanoideae</taxon>
        <taxon>Solaneae</taxon>
        <taxon>Solanum</taxon>
    </lineage>
</organism>
<dbReference type="EMBL" id="JACXVP010000002">
    <property type="protein sequence ID" value="KAG5628133.1"/>
    <property type="molecule type" value="Genomic_DNA"/>
</dbReference>
<feature type="region of interest" description="Disordered" evidence="1">
    <location>
        <begin position="223"/>
        <end position="258"/>
    </location>
</feature>
<feature type="region of interest" description="Disordered" evidence="1">
    <location>
        <begin position="180"/>
        <end position="202"/>
    </location>
</feature>
<keyword evidence="3" id="KW-1185">Reference proteome</keyword>